<dbReference type="EMBL" id="ML143596">
    <property type="protein sequence ID" value="TBU21561.1"/>
    <property type="molecule type" value="Genomic_DNA"/>
</dbReference>
<dbReference type="AlphaFoldDB" id="A0A4Q9M7D6"/>
<accession>A0A4Q9M7D6</accession>
<evidence type="ECO:0000313" key="1">
    <source>
        <dbReference type="EMBL" id="TBU21561.1"/>
    </source>
</evidence>
<sequence>MSLFAKPADFDNPPNQSSLHCPPVIVVVLTTPNHSTLPICLWTQGVEHEGKGEELWTQQGTFPSIQSLDKRSRQQRQKHVDTCMEMVHGDQGNAGNLRGPLQVYAQTGPLRCRHVDDGPVQVVVRRLRHHTHLLISLAGEVDAAACAPHWHHGLVLT</sequence>
<protein>
    <submittedName>
        <fullName evidence="1">Uncharacterized protein</fullName>
    </submittedName>
</protein>
<reference evidence="1" key="1">
    <citation type="submission" date="2019-01" db="EMBL/GenBank/DDBJ databases">
        <title>Draft genome sequences of three monokaryotic isolates of the white-rot basidiomycete fungus Dichomitus squalens.</title>
        <authorList>
            <consortium name="DOE Joint Genome Institute"/>
            <person name="Lopez S.C."/>
            <person name="Andreopoulos B."/>
            <person name="Pangilinan J."/>
            <person name="Lipzen A."/>
            <person name="Riley R."/>
            <person name="Ahrendt S."/>
            <person name="Ng V."/>
            <person name="Barry K."/>
            <person name="Daum C."/>
            <person name="Grigoriev I.V."/>
            <person name="Hilden K.S."/>
            <person name="Makela M.R."/>
            <person name="de Vries R.P."/>
        </authorList>
    </citation>
    <scope>NUCLEOTIDE SEQUENCE [LARGE SCALE GENOMIC DNA]</scope>
    <source>
        <strain evidence="1">OM18370.1</strain>
    </source>
</reference>
<organism evidence="1">
    <name type="scientific">Dichomitus squalens</name>
    <dbReference type="NCBI Taxonomy" id="114155"/>
    <lineage>
        <taxon>Eukaryota</taxon>
        <taxon>Fungi</taxon>
        <taxon>Dikarya</taxon>
        <taxon>Basidiomycota</taxon>
        <taxon>Agaricomycotina</taxon>
        <taxon>Agaricomycetes</taxon>
        <taxon>Polyporales</taxon>
        <taxon>Polyporaceae</taxon>
        <taxon>Dichomitus</taxon>
    </lineage>
</organism>
<gene>
    <name evidence="1" type="ORF">BD311DRAFT_743534</name>
</gene>
<name>A0A4Q9M7D6_9APHY</name>
<dbReference type="Proteomes" id="UP000292957">
    <property type="component" value="Unassembled WGS sequence"/>
</dbReference>
<proteinExistence type="predicted"/>